<dbReference type="InterPro" id="IPR029274">
    <property type="entry name" value="DUF4615"/>
</dbReference>
<accession>A0AB34GEN7</accession>
<proteinExistence type="inferred from homology"/>
<feature type="compositionally biased region" description="Pro residues" evidence="2">
    <location>
        <begin position="89"/>
        <end position="104"/>
    </location>
</feature>
<dbReference type="Pfam" id="PF15393">
    <property type="entry name" value="DUF4615"/>
    <property type="match status" value="1"/>
</dbReference>
<evidence type="ECO:0000256" key="1">
    <source>
        <dbReference type="ARBA" id="ARBA00005707"/>
    </source>
</evidence>
<dbReference type="EMBL" id="JAIQCJ010002272">
    <property type="protein sequence ID" value="KAJ8778139.1"/>
    <property type="molecule type" value="Genomic_DNA"/>
</dbReference>
<sequence length="402" mass="43251">MTKLYLLRPPIPSPQETTPISLTGIIGQQHLGLLSSQAAPRTRVLLTPVMRNKERRLVVGRPWAGSAEGQVDGAHVETPAGARGLPVSESPPGPPLPCPSPSGPSPHSSIWASSFYPEQYLQPSQCWGGSPADRAPNGPGPAHRAPKGPGPPTAPPAPCGTLLRGRVWRGANSASVPKPSSGSGYGCSAWRLQDILLGRHRQPQSVCLGHPTCSDAASRAKKQKKKKKTRNGASAANGGGKATETPAPEEAPLSAEAQARAGLSREGCPLTATVPDPPQAEQLARELAWCVEKLELGLKMQRPTPKQKEQALGAIRTLRSQRTPLPRKRQLMRSLFGDYRAQMEAEWCVALRALRTAAHSVQLQPVGEAARKKSRRVCRPRLTGRAKDTLDTPHEEFRFNFF</sequence>
<organism evidence="3 4">
    <name type="scientific">Eschrichtius robustus</name>
    <name type="common">California gray whale</name>
    <name type="synonym">Eschrichtius gibbosus</name>
    <dbReference type="NCBI Taxonomy" id="9764"/>
    <lineage>
        <taxon>Eukaryota</taxon>
        <taxon>Metazoa</taxon>
        <taxon>Chordata</taxon>
        <taxon>Craniata</taxon>
        <taxon>Vertebrata</taxon>
        <taxon>Euteleostomi</taxon>
        <taxon>Mammalia</taxon>
        <taxon>Eutheria</taxon>
        <taxon>Laurasiatheria</taxon>
        <taxon>Artiodactyla</taxon>
        <taxon>Whippomorpha</taxon>
        <taxon>Cetacea</taxon>
        <taxon>Mysticeti</taxon>
        <taxon>Eschrichtiidae</taxon>
        <taxon>Eschrichtius</taxon>
    </lineage>
</organism>
<reference evidence="3 4" key="1">
    <citation type="submission" date="2022-11" db="EMBL/GenBank/DDBJ databases">
        <title>Whole genome sequence of Eschrichtius robustus ER-17-0199.</title>
        <authorList>
            <person name="Bruniche-Olsen A."/>
            <person name="Black A.N."/>
            <person name="Fields C.J."/>
            <person name="Walden K."/>
            <person name="Dewoody J.A."/>
        </authorList>
    </citation>
    <scope>NUCLEOTIDE SEQUENCE [LARGE SCALE GENOMIC DNA]</scope>
    <source>
        <strain evidence="3">ER-17-0199</strain>
        <tissue evidence="3">Blubber</tissue>
    </source>
</reference>
<feature type="region of interest" description="Disordered" evidence="2">
    <location>
        <begin position="206"/>
        <end position="262"/>
    </location>
</feature>
<protein>
    <submittedName>
        <fullName evidence="3">Uncharacterized protein</fullName>
    </submittedName>
</protein>
<name>A0AB34GEN7_ESCRO</name>
<evidence type="ECO:0000256" key="2">
    <source>
        <dbReference type="SAM" id="MobiDB-lite"/>
    </source>
</evidence>
<feature type="region of interest" description="Disordered" evidence="2">
    <location>
        <begin position="125"/>
        <end position="163"/>
    </location>
</feature>
<dbReference type="PANTHER" id="PTHR13602:SF2">
    <property type="entry name" value="UPF0488 PROTEIN C8ORF33"/>
    <property type="match status" value="1"/>
</dbReference>
<evidence type="ECO:0000313" key="4">
    <source>
        <dbReference type="Proteomes" id="UP001159641"/>
    </source>
</evidence>
<dbReference type="AlphaFoldDB" id="A0AB34GEN7"/>
<evidence type="ECO:0000313" key="3">
    <source>
        <dbReference type="EMBL" id="KAJ8778139.1"/>
    </source>
</evidence>
<dbReference type="Proteomes" id="UP001159641">
    <property type="component" value="Unassembled WGS sequence"/>
</dbReference>
<comment type="caution">
    <text evidence="3">The sequence shown here is derived from an EMBL/GenBank/DDBJ whole genome shotgun (WGS) entry which is preliminary data.</text>
</comment>
<feature type="compositionally biased region" description="Basic residues" evidence="2">
    <location>
        <begin position="219"/>
        <end position="230"/>
    </location>
</feature>
<comment type="similarity">
    <text evidence="1">Belongs to the UPF0488 family.</text>
</comment>
<dbReference type="PANTHER" id="PTHR13602">
    <property type="entry name" value="UPF0488 PROTEIN C8ORF33"/>
    <property type="match status" value="1"/>
</dbReference>
<feature type="compositionally biased region" description="Pro residues" evidence="2">
    <location>
        <begin position="148"/>
        <end position="158"/>
    </location>
</feature>
<keyword evidence="4" id="KW-1185">Reference proteome</keyword>
<feature type="compositionally biased region" description="Low complexity" evidence="2">
    <location>
        <begin position="231"/>
        <end position="259"/>
    </location>
</feature>
<feature type="region of interest" description="Disordered" evidence="2">
    <location>
        <begin position="77"/>
        <end position="109"/>
    </location>
</feature>
<gene>
    <name evidence="3" type="ORF">J1605_013999</name>
</gene>